<evidence type="ECO:0000256" key="6">
    <source>
        <dbReference type="ARBA" id="ARBA00023146"/>
    </source>
</evidence>
<evidence type="ECO:0000313" key="10">
    <source>
        <dbReference type="EMBL" id="EAR61569.1"/>
    </source>
</evidence>
<dbReference type="Pfam" id="PF19269">
    <property type="entry name" value="Anticodon_2"/>
    <property type="match status" value="1"/>
</dbReference>
<dbReference type="GO" id="GO:0005829">
    <property type="term" value="C:cytosol"/>
    <property type="evidence" value="ECO:0007669"/>
    <property type="project" value="TreeGrafter"/>
</dbReference>
<comment type="subcellular location">
    <subcellularLocation>
        <location evidence="7">Cytoplasm</location>
    </subcellularLocation>
</comment>
<dbReference type="GO" id="GO:0008270">
    <property type="term" value="F:zinc ion binding"/>
    <property type="evidence" value="ECO:0007669"/>
    <property type="project" value="InterPro"/>
</dbReference>
<dbReference type="PANTHER" id="PTHR43311">
    <property type="entry name" value="GLUTAMATE--TRNA LIGASE"/>
    <property type="match status" value="1"/>
</dbReference>
<dbReference type="Proteomes" id="UP000002171">
    <property type="component" value="Unassembled WGS sequence"/>
</dbReference>
<feature type="domain" description="Glutamyl/glutaminyl-tRNA synthetase class Ib catalytic" evidence="8">
    <location>
        <begin position="4"/>
        <end position="321"/>
    </location>
</feature>
<dbReference type="GO" id="GO:0000049">
    <property type="term" value="F:tRNA binding"/>
    <property type="evidence" value="ECO:0007669"/>
    <property type="project" value="InterPro"/>
</dbReference>
<dbReference type="NCBIfam" id="TIGR00464">
    <property type="entry name" value="gltX_bact"/>
    <property type="match status" value="1"/>
</dbReference>
<comment type="caution">
    <text evidence="10">The sequence shown here is derived from an EMBL/GenBank/DDBJ whole genome shotgun (WGS) entry which is preliminary data.</text>
</comment>
<dbReference type="PANTHER" id="PTHR43311:SF2">
    <property type="entry name" value="GLUTAMATE--TRNA LIGASE, MITOCHONDRIAL-RELATED"/>
    <property type="match status" value="1"/>
</dbReference>
<dbReference type="InterPro" id="IPR000924">
    <property type="entry name" value="Glu/Gln-tRNA-synth"/>
</dbReference>
<dbReference type="GO" id="GO:0004818">
    <property type="term" value="F:glutamate-tRNA ligase activity"/>
    <property type="evidence" value="ECO:0007669"/>
    <property type="project" value="UniProtKB-UniRule"/>
</dbReference>
<keyword evidence="6 7" id="KW-0030">Aminoacyl-tRNA synthetase</keyword>
<dbReference type="InterPro" id="IPR020751">
    <property type="entry name" value="aa-tRNA-synth_I_codon-bd_sub2"/>
</dbReference>
<dbReference type="InterPro" id="IPR020058">
    <property type="entry name" value="Glu/Gln-tRNA-synth_Ib_cat-dom"/>
</dbReference>
<evidence type="ECO:0000256" key="1">
    <source>
        <dbReference type="ARBA" id="ARBA00007894"/>
    </source>
</evidence>
<evidence type="ECO:0000256" key="5">
    <source>
        <dbReference type="ARBA" id="ARBA00022917"/>
    </source>
</evidence>
<keyword evidence="7" id="KW-0963">Cytoplasm</keyword>
<feature type="short sequence motif" description="'HIGH' region" evidence="7">
    <location>
        <begin position="10"/>
        <end position="20"/>
    </location>
</feature>
<dbReference type="CDD" id="cd00808">
    <property type="entry name" value="GluRS_core"/>
    <property type="match status" value="1"/>
</dbReference>
<reference evidence="10 11" key="1">
    <citation type="submission" date="2006-02" db="EMBL/GenBank/DDBJ databases">
        <authorList>
            <person name="Pinhassi J."/>
            <person name="Pedros-Alio C."/>
            <person name="Ferriera S."/>
            <person name="Johnson J."/>
            <person name="Kravitz S."/>
            <person name="Halpern A."/>
            <person name="Remington K."/>
            <person name="Beeson K."/>
            <person name="Tran B."/>
            <person name="Rogers Y.-H."/>
            <person name="Friedman R."/>
            <person name="Venter J.C."/>
        </authorList>
    </citation>
    <scope>NUCLEOTIDE SEQUENCE [LARGE SCALE GENOMIC DNA]</scope>
    <source>
        <strain evidence="10 11">MED92</strain>
    </source>
</reference>
<name>A0A7U8C7D0_NEPCE</name>
<organism evidence="10 11">
    <name type="scientific">Neptuniibacter caesariensis</name>
    <dbReference type="NCBI Taxonomy" id="207954"/>
    <lineage>
        <taxon>Bacteria</taxon>
        <taxon>Pseudomonadati</taxon>
        <taxon>Pseudomonadota</taxon>
        <taxon>Gammaproteobacteria</taxon>
        <taxon>Oceanospirillales</taxon>
        <taxon>Oceanospirillaceae</taxon>
        <taxon>Neptuniibacter</taxon>
    </lineage>
</organism>
<dbReference type="GO" id="GO:0006424">
    <property type="term" value="P:glutamyl-tRNA aminoacylation"/>
    <property type="evidence" value="ECO:0007669"/>
    <property type="project" value="UniProtKB-UniRule"/>
</dbReference>
<sequence>MTTVRTRVAPSPTGDPHVGTAYIALFNLAFARQHGGQFILRIEDTDQTRSTAESEQKILDSMRWLGLEWDEGPDVGGPFGPYRQSERKADYAKYAMQLVEEGKAFLCYRTSEELDELRAARRAAGGHTALKQSDLALPEDEVEKRKAAGAPYVVRMVVPEGEGACEVDDMLRGTIELEWGMVDAQILLKSDGMPTYHLANVVDDHLMEITHVIRGEEWINSAPKHKLLYEYFGWDMPKLCHMPLLRNPDKSKLSKRKNPTSILYYERMGFLPEALLNYLGRMGWSMPDESEKFSRQQMFDNFDIQRVSLGGPIFDQEKLSWLNGLWLREDLDAAQFAAKYQEWALNPEYLMQIVPLIQQRVEKLSDVAPLASFFLAGMLDISEADFEHKSLEKDDIRRMMQYSVWLLDTENQWNKDRLFGQLKQLSEAMGFKIRDFLFPLFIAVAGTNQTVSVMDSMAILGADMTRARLRHALNVLGGPSKKEAKRWEKEYRELSNQIEG</sequence>
<evidence type="ECO:0000259" key="8">
    <source>
        <dbReference type="Pfam" id="PF00749"/>
    </source>
</evidence>
<proteinExistence type="inferred from homology"/>
<dbReference type="HAMAP" id="MF_00022">
    <property type="entry name" value="Glu_tRNA_synth_type1"/>
    <property type="match status" value="1"/>
</dbReference>
<dbReference type="SUPFAM" id="SSF52374">
    <property type="entry name" value="Nucleotidylyl transferase"/>
    <property type="match status" value="1"/>
</dbReference>
<dbReference type="InterPro" id="IPR008925">
    <property type="entry name" value="aa_tRNA-synth_I_cd-bd_sf"/>
</dbReference>
<keyword evidence="4 7" id="KW-0067">ATP-binding</keyword>
<dbReference type="AlphaFoldDB" id="A0A7U8C7D0"/>
<evidence type="ECO:0000313" key="11">
    <source>
        <dbReference type="Proteomes" id="UP000002171"/>
    </source>
</evidence>
<dbReference type="EMBL" id="AAOW01000007">
    <property type="protein sequence ID" value="EAR61569.1"/>
    <property type="molecule type" value="Genomic_DNA"/>
</dbReference>
<dbReference type="InterPro" id="IPR014729">
    <property type="entry name" value="Rossmann-like_a/b/a_fold"/>
</dbReference>
<feature type="binding site" evidence="7">
    <location>
        <position position="255"/>
    </location>
    <ligand>
        <name>ATP</name>
        <dbReference type="ChEBI" id="CHEBI:30616"/>
    </ligand>
</feature>
<feature type="short sequence motif" description="'KMSKS' region" evidence="7">
    <location>
        <begin position="252"/>
        <end position="256"/>
    </location>
</feature>
<gene>
    <name evidence="7" type="primary">gltX</name>
    <name evidence="10" type="ORF">MED92_12981</name>
</gene>
<protein>
    <recommendedName>
        <fullName evidence="7">Glutamate--tRNA ligase</fullName>
        <ecNumber evidence="7">6.1.1.17</ecNumber>
    </recommendedName>
    <alternativeName>
        <fullName evidence="7">Glutamyl-tRNA synthetase</fullName>
        <shortName evidence="7">GluRS</shortName>
    </alternativeName>
</protein>
<evidence type="ECO:0000256" key="3">
    <source>
        <dbReference type="ARBA" id="ARBA00022741"/>
    </source>
</evidence>
<evidence type="ECO:0000256" key="4">
    <source>
        <dbReference type="ARBA" id="ARBA00022840"/>
    </source>
</evidence>
<dbReference type="InterPro" id="IPR004527">
    <property type="entry name" value="Glu-tRNA-ligase_bac/mito"/>
</dbReference>
<dbReference type="EC" id="6.1.1.17" evidence="7"/>
<dbReference type="InterPro" id="IPR033910">
    <property type="entry name" value="GluRS_core"/>
</dbReference>
<feature type="domain" description="Aminoacyl-tRNA synthetase class I anticodon-binding" evidence="9">
    <location>
        <begin position="335"/>
        <end position="473"/>
    </location>
</feature>
<dbReference type="RefSeq" id="WP_007020284.1">
    <property type="nucleotide sequence ID" value="NZ_CH724125.1"/>
</dbReference>
<accession>A0A7U8C7D0</accession>
<keyword evidence="3 7" id="KW-0547">Nucleotide-binding</keyword>
<keyword evidence="11" id="KW-1185">Reference proteome</keyword>
<dbReference type="Gene3D" id="1.10.10.350">
    <property type="match status" value="1"/>
</dbReference>
<dbReference type="PRINTS" id="PR00987">
    <property type="entry name" value="TRNASYNTHGLU"/>
</dbReference>
<dbReference type="Pfam" id="PF00749">
    <property type="entry name" value="tRNA-synt_1c"/>
    <property type="match status" value="1"/>
</dbReference>
<evidence type="ECO:0000259" key="9">
    <source>
        <dbReference type="Pfam" id="PF19269"/>
    </source>
</evidence>
<dbReference type="OrthoDB" id="9807503at2"/>
<evidence type="ECO:0000256" key="2">
    <source>
        <dbReference type="ARBA" id="ARBA00022598"/>
    </source>
</evidence>
<keyword evidence="2 7" id="KW-0436">Ligase</keyword>
<dbReference type="InterPro" id="IPR045462">
    <property type="entry name" value="aa-tRNA-synth_I_cd-bd"/>
</dbReference>
<dbReference type="Gene3D" id="3.40.50.620">
    <property type="entry name" value="HUPs"/>
    <property type="match status" value="1"/>
</dbReference>
<dbReference type="InterPro" id="IPR001412">
    <property type="entry name" value="aa-tRNA-synth_I_CS"/>
</dbReference>
<comment type="similarity">
    <text evidence="1 7">Belongs to the class-I aminoacyl-tRNA synthetase family. Glutamate--tRNA ligase type 1 subfamily.</text>
</comment>
<dbReference type="GO" id="GO:0005524">
    <property type="term" value="F:ATP binding"/>
    <property type="evidence" value="ECO:0007669"/>
    <property type="project" value="UniProtKB-UniRule"/>
</dbReference>
<dbReference type="FunFam" id="3.40.50.620:FF:000045">
    <property type="entry name" value="Glutamate--tRNA ligase, mitochondrial"/>
    <property type="match status" value="1"/>
</dbReference>
<evidence type="ECO:0000256" key="7">
    <source>
        <dbReference type="HAMAP-Rule" id="MF_00022"/>
    </source>
</evidence>
<dbReference type="PROSITE" id="PS00178">
    <property type="entry name" value="AA_TRNA_LIGASE_I"/>
    <property type="match status" value="1"/>
</dbReference>
<dbReference type="InterPro" id="IPR049940">
    <property type="entry name" value="GluQ/Sye"/>
</dbReference>
<comment type="subunit">
    <text evidence="7">Monomer.</text>
</comment>
<comment type="caution">
    <text evidence="7">Lacks conserved residue(s) required for the propagation of feature annotation.</text>
</comment>
<dbReference type="SUPFAM" id="SSF48163">
    <property type="entry name" value="An anticodon-binding domain of class I aminoacyl-tRNA synthetases"/>
    <property type="match status" value="1"/>
</dbReference>
<comment type="function">
    <text evidence="7">Catalyzes the attachment of glutamate to tRNA(Glu) in a two-step reaction: glutamate is first activated by ATP to form Glu-AMP and then transferred to the acceptor end of tRNA(Glu).</text>
</comment>
<keyword evidence="5 7" id="KW-0648">Protein biosynthesis</keyword>
<comment type="catalytic activity">
    <reaction evidence="7">
        <text>tRNA(Glu) + L-glutamate + ATP = L-glutamyl-tRNA(Glu) + AMP + diphosphate</text>
        <dbReference type="Rhea" id="RHEA:23540"/>
        <dbReference type="Rhea" id="RHEA-COMP:9663"/>
        <dbReference type="Rhea" id="RHEA-COMP:9680"/>
        <dbReference type="ChEBI" id="CHEBI:29985"/>
        <dbReference type="ChEBI" id="CHEBI:30616"/>
        <dbReference type="ChEBI" id="CHEBI:33019"/>
        <dbReference type="ChEBI" id="CHEBI:78442"/>
        <dbReference type="ChEBI" id="CHEBI:78520"/>
        <dbReference type="ChEBI" id="CHEBI:456215"/>
        <dbReference type="EC" id="6.1.1.17"/>
    </reaction>
</comment>